<sequence>MSTTPPSGPLPGPPADPPTPEQRHDELLQRIGGLLLDAAPEDFRRIDLLVRMTVAVQDLALTVYRPDGSTPEVLPPEELTAAFQEMRRVLHQPGRGTWFSCRCVVNAPVRIDITYNFDHDPLFSPPVPAADFARDLEVFPRDEVFLPDWLRAKLAEAATEERNA</sequence>
<evidence type="ECO:0000256" key="1">
    <source>
        <dbReference type="SAM" id="MobiDB-lite"/>
    </source>
</evidence>
<feature type="region of interest" description="Disordered" evidence="1">
    <location>
        <begin position="1"/>
        <end position="23"/>
    </location>
</feature>
<feature type="compositionally biased region" description="Pro residues" evidence="1">
    <location>
        <begin position="1"/>
        <end position="20"/>
    </location>
</feature>
<dbReference type="Proteomes" id="UP000671828">
    <property type="component" value="Chromosome"/>
</dbReference>
<evidence type="ECO:0000313" key="4">
    <source>
        <dbReference type="Proteomes" id="UP000671828"/>
    </source>
</evidence>
<accession>A0A8T8HTJ2</accession>
<dbReference type="RefSeq" id="WP_204843522.1">
    <property type="nucleotide sequence ID" value="NZ_JAFBCL010000001.1"/>
</dbReference>
<keyword evidence="5" id="KW-1185">Reference proteome</keyword>
<name>A0A8T8HTJ2_9PSEU</name>
<reference evidence="2 5" key="1">
    <citation type="submission" date="2021-01" db="EMBL/GenBank/DDBJ databases">
        <title>Sequencing the genomes of 1000 actinobacteria strains.</title>
        <authorList>
            <person name="Klenk H.-P."/>
        </authorList>
    </citation>
    <scope>NUCLEOTIDE SEQUENCE [LARGE SCALE GENOMIC DNA]</scope>
    <source>
        <strain evidence="2 5">DSM 44581</strain>
    </source>
</reference>
<dbReference type="SUPFAM" id="SSF160424">
    <property type="entry name" value="BH3703-like"/>
    <property type="match status" value="1"/>
</dbReference>
<dbReference type="InterPro" id="IPR036170">
    <property type="entry name" value="YezG-like_sf"/>
</dbReference>
<reference evidence="3" key="2">
    <citation type="submission" date="2021-04" db="EMBL/GenBank/DDBJ databases">
        <title>Saccharothrix algeriensis WGS.</title>
        <authorList>
            <person name="Stuskova K."/>
            <person name="Hakalova E."/>
            <person name="Tebbal A.B."/>
            <person name="Eichmeier A."/>
        </authorList>
    </citation>
    <scope>NUCLEOTIDE SEQUENCE</scope>
    <source>
        <strain evidence="3">NRRL B-24137</strain>
    </source>
</reference>
<proteinExistence type="predicted"/>
<evidence type="ECO:0000313" key="5">
    <source>
        <dbReference type="Proteomes" id="UP001195724"/>
    </source>
</evidence>
<organism evidence="3 4">
    <name type="scientific">Saccharothrix algeriensis</name>
    <dbReference type="NCBI Taxonomy" id="173560"/>
    <lineage>
        <taxon>Bacteria</taxon>
        <taxon>Bacillati</taxon>
        <taxon>Actinomycetota</taxon>
        <taxon>Actinomycetes</taxon>
        <taxon>Pseudonocardiales</taxon>
        <taxon>Pseudonocardiaceae</taxon>
        <taxon>Saccharothrix</taxon>
    </lineage>
</organism>
<protein>
    <submittedName>
        <fullName evidence="3">Uncharacterized protein</fullName>
    </submittedName>
</protein>
<evidence type="ECO:0000313" key="3">
    <source>
        <dbReference type="EMBL" id="QTR01470.1"/>
    </source>
</evidence>
<dbReference type="EMBL" id="CP072788">
    <property type="protein sequence ID" value="QTR01470.1"/>
    <property type="molecule type" value="Genomic_DNA"/>
</dbReference>
<dbReference type="EMBL" id="JAFBCL010000001">
    <property type="protein sequence ID" value="MBM7812804.1"/>
    <property type="molecule type" value="Genomic_DNA"/>
</dbReference>
<dbReference type="AlphaFoldDB" id="A0A8T8HTJ2"/>
<evidence type="ECO:0000313" key="2">
    <source>
        <dbReference type="EMBL" id="MBM7812804.1"/>
    </source>
</evidence>
<dbReference type="Proteomes" id="UP001195724">
    <property type="component" value="Unassembled WGS sequence"/>
</dbReference>
<gene>
    <name evidence="3" type="ORF">J7S33_18930</name>
    <name evidence="2" type="ORF">JOE68_003669</name>
</gene>